<dbReference type="Proteomes" id="UP000770661">
    <property type="component" value="Unassembled WGS sequence"/>
</dbReference>
<organism evidence="1 2">
    <name type="scientific">Chionoecetes opilio</name>
    <name type="common">Atlantic snow crab</name>
    <name type="synonym">Cancer opilio</name>
    <dbReference type="NCBI Taxonomy" id="41210"/>
    <lineage>
        <taxon>Eukaryota</taxon>
        <taxon>Metazoa</taxon>
        <taxon>Ecdysozoa</taxon>
        <taxon>Arthropoda</taxon>
        <taxon>Crustacea</taxon>
        <taxon>Multicrustacea</taxon>
        <taxon>Malacostraca</taxon>
        <taxon>Eumalacostraca</taxon>
        <taxon>Eucarida</taxon>
        <taxon>Decapoda</taxon>
        <taxon>Pleocyemata</taxon>
        <taxon>Brachyura</taxon>
        <taxon>Eubrachyura</taxon>
        <taxon>Majoidea</taxon>
        <taxon>Majidae</taxon>
        <taxon>Chionoecetes</taxon>
    </lineage>
</organism>
<gene>
    <name evidence="1" type="ORF">GWK47_014274</name>
</gene>
<protein>
    <submittedName>
        <fullName evidence="1">Uncharacterized protein</fullName>
    </submittedName>
</protein>
<name>A0A8J4XT84_CHIOP</name>
<dbReference type="EMBL" id="JACEEZ010020595">
    <property type="protein sequence ID" value="KAG0714381.1"/>
    <property type="molecule type" value="Genomic_DNA"/>
</dbReference>
<keyword evidence="2" id="KW-1185">Reference proteome</keyword>
<proteinExistence type="predicted"/>
<reference evidence="1" key="1">
    <citation type="submission" date="2020-07" db="EMBL/GenBank/DDBJ databases">
        <title>The High-quality genome of the commercially important snow crab, Chionoecetes opilio.</title>
        <authorList>
            <person name="Jeong J.-H."/>
            <person name="Ryu S."/>
        </authorList>
    </citation>
    <scope>NUCLEOTIDE SEQUENCE</scope>
    <source>
        <strain evidence="1">MADBK_172401_WGS</strain>
        <tissue evidence="1">Digestive gland</tissue>
    </source>
</reference>
<comment type="caution">
    <text evidence="1">The sequence shown here is derived from an EMBL/GenBank/DDBJ whole genome shotgun (WGS) entry which is preliminary data.</text>
</comment>
<sequence>MFDIAHSKQIGAKIPEKQGILEVRGRTAELLEAGVGREAEGEGTEGEASKETRMEMKKKDAAACHPILIVDGFGAF</sequence>
<accession>A0A8J4XT84</accession>
<evidence type="ECO:0000313" key="1">
    <source>
        <dbReference type="EMBL" id="KAG0714381.1"/>
    </source>
</evidence>
<evidence type="ECO:0000313" key="2">
    <source>
        <dbReference type="Proteomes" id="UP000770661"/>
    </source>
</evidence>
<dbReference type="AlphaFoldDB" id="A0A8J4XT84"/>